<dbReference type="EMBL" id="JASPKZ010004195">
    <property type="protein sequence ID" value="KAJ9590788.1"/>
    <property type="molecule type" value="Genomic_DNA"/>
</dbReference>
<keyword evidence="4" id="KW-1185">Reference proteome</keyword>
<keyword evidence="1" id="KW-0175">Coiled coil</keyword>
<evidence type="ECO:0000313" key="3">
    <source>
        <dbReference type="EMBL" id="KAJ9590788.1"/>
    </source>
</evidence>
<keyword evidence="2" id="KW-0732">Signal</keyword>
<feature type="coiled-coil region" evidence="1">
    <location>
        <begin position="235"/>
        <end position="322"/>
    </location>
</feature>
<evidence type="ECO:0000313" key="4">
    <source>
        <dbReference type="Proteomes" id="UP001233999"/>
    </source>
</evidence>
<feature type="coiled-coil region" evidence="1">
    <location>
        <begin position="112"/>
        <end position="139"/>
    </location>
</feature>
<reference evidence="3" key="1">
    <citation type="journal article" date="2023" name="IScience">
        <title>Live-bearing cockroach genome reveals convergent evolutionary mechanisms linked to viviparity in insects and beyond.</title>
        <authorList>
            <person name="Fouks B."/>
            <person name="Harrison M.C."/>
            <person name="Mikhailova A.A."/>
            <person name="Marchal E."/>
            <person name="English S."/>
            <person name="Carruthers M."/>
            <person name="Jennings E.C."/>
            <person name="Chiamaka E.L."/>
            <person name="Frigard R.A."/>
            <person name="Pippel M."/>
            <person name="Attardo G.M."/>
            <person name="Benoit J.B."/>
            <person name="Bornberg-Bauer E."/>
            <person name="Tobe S.S."/>
        </authorList>
    </citation>
    <scope>NUCLEOTIDE SEQUENCE</scope>
    <source>
        <strain evidence="3">Stay&amp;Tobe</strain>
    </source>
</reference>
<name>A0AAD8EHS5_DIPPU</name>
<organism evidence="3 4">
    <name type="scientific">Diploptera punctata</name>
    <name type="common">Pacific beetle cockroach</name>
    <dbReference type="NCBI Taxonomy" id="6984"/>
    <lineage>
        <taxon>Eukaryota</taxon>
        <taxon>Metazoa</taxon>
        <taxon>Ecdysozoa</taxon>
        <taxon>Arthropoda</taxon>
        <taxon>Hexapoda</taxon>
        <taxon>Insecta</taxon>
        <taxon>Pterygota</taxon>
        <taxon>Neoptera</taxon>
        <taxon>Polyneoptera</taxon>
        <taxon>Dictyoptera</taxon>
        <taxon>Blattodea</taxon>
        <taxon>Blaberoidea</taxon>
        <taxon>Blaberidae</taxon>
        <taxon>Diplopterinae</taxon>
        <taxon>Diploptera</taxon>
    </lineage>
</organism>
<feature type="signal peptide" evidence="2">
    <location>
        <begin position="1"/>
        <end position="25"/>
    </location>
</feature>
<dbReference type="Gene3D" id="1.10.287.1490">
    <property type="match status" value="1"/>
</dbReference>
<dbReference type="AlphaFoldDB" id="A0AAD8EHS5"/>
<dbReference type="Proteomes" id="UP001233999">
    <property type="component" value="Unassembled WGS sequence"/>
</dbReference>
<evidence type="ECO:0000256" key="2">
    <source>
        <dbReference type="SAM" id="SignalP"/>
    </source>
</evidence>
<sequence length="369" mass="42108">MISTLLHLTLFSVLILYLKVSPVSAKVDEETLSNTVVEHTNILKEFPVYVQNVKALENKLEDFQPRLTVIEAHTANLQSDIKELTDVSIAYTESLNKLDNDVTKLSQTVKTYEGSLNDLEIYKRKTNKLENEIININDELQNNSIARNNILEKFQILQKTCLADYKNISYDVEKINSLKEEQKEISIKLDDFVHDLGVEKNFTSQNLNILQEKCIAEQQNIKTKMQKLDTIVDIQANTDNKLQNLIKDIENEKNNNQQSLESLQNNINTTQSQARTELQKIVPLSKSQEETTKKLDDLTHSLNQMKNEQMSLEKSVKQLSEQLETFVRSHAPEAAIIFEPTTPTADPKSGPIVIRKHIHARGNNIAVTI</sequence>
<evidence type="ECO:0000256" key="1">
    <source>
        <dbReference type="SAM" id="Coils"/>
    </source>
</evidence>
<reference evidence="3" key="2">
    <citation type="submission" date="2023-05" db="EMBL/GenBank/DDBJ databases">
        <authorList>
            <person name="Fouks B."/>
        </authorList>
    </citation>
    <scope>NUCLEOTIDE SEQUENCE</scope>
    <source>
        <strain evidence="3">Stay&amp;Tobe</strain>
        <tissue evidence="3">Testes</tissue>
    </source>
</reference>
<accession>A0AAD8EHS5</accession>
<comment type="caution">
    <text evidence="3">The sequence shown here is derived from an EMBL/GenBank/DDBJ whole genome shotgun (WGS) entry which is preliminary data.</text>
</comment>
<protein>
    <submittedName>
        <fullName evidence="3">Uncharacterized protein</fullName>
    </submittedName>
</protein>
<gene>
    <name evidence="3" type="ORF">L9F63_016174</name>
</gene>
<feature type="chain" id="PRO_5042231583" evidence="2">
    <location>
        <begin position="26"/>
        <end position="369"/>
    </location>
</feature>
<proteinExistence type="predicted"/>